<name>A0A6C0KBL1_9ZZZZ</name>
<feature type="transmembrane region" description="Helical" evidence="1">
    <location>
        <begin position="72"/>
        <end position="91"/>
    </location>
</feature>
<keyword evidence="1" id="KW-0472">Membrane</keyword>
<feature type="transmembrane region" description="Helical" evidence="1">
    <location>
        <begin position="7"/>
        <end position="24"/>
    </location>
</feature>
<sequence>MDTVVKTAYLVYFAILALAAVLFSRGHGRVAVALVLLVIAAHWLLSLVSLVRGDDTITDRYNFRCAARATTALFTDTLFVVASVGALLWAVRGVARHWVYATIAVAVLANLGCVQLRFRSAKRCL</sequence>
<organism evidence="2">
    <name type="scientific">viral metagenome</name>
    <dbReference type="NCBI Taxonomy" id="1070528"/>
    <lineage>
        <taxon>unclassified sequences</taxon>
        <taxon>metagenomes</taxon>
        <taxon>organismal metagenomes</taxon>
    </lineage>
</organism>
<dbReference type="EMBL" id="MN740856">
    <property type="protein sequence ID" value="QHU15405.1"/>
    <property type="molecule type" value="Genomic_DNA"/>
</dbReference>
<evidence type="ECO:0000256" key="1">
    <source>
        <dbReference type="SAM" id="Phobius"/>
    </source>
</evidence>
<accession>A0A6C0KBL1</accession>
<evidence type="ECO:0000313" key="2">
    <source>
        <dbReference type="EMBL" id="QHU15405.1"/>
    </source>
</evidence>
<keyword evidence="1" id="KW-0812">Transmembrane</keyword>
<proteinExistence type="predicted"/>
<feature type="transmembrane region" description="Helical" evidence="1">
    <location>
        <begin position="30"/>
        <end position="51"/>
    </location>
</feature>
<dbReference type="AlphaFoldDB" id="A0A6C0KBL1"/>
<protein>
    <submittedName>
        <fullName evidence="2">Uncharacterized protein</fullName>
    </submittedName>
</protein>
<keyword evidence="1" id="KW-1133">Transmembrane helix</keyword>
<feature type="transmembrane region" description="Helical" evidence="1">
    <location>
        <begin position="97"/>
        <end position="118"/>
    </location>
</feature>
<reference evidence="2" key="1">
    <citation type="journal article" date="2020" name="Nature">
        <title>Giant virus diversity and host interactions through global metagenomics.</title>
        <authorList>
            <person name="Schulz F."/>
            <person name="Roux S."/>
            <person name="Paez-Espino D."/>
            <person name="Jungbluth S."/>
            <person name="Walsh D.A."/>
            <person name="Denef V.J."/>
            <person name="McMahon K.D."/>
            <person name="Konstantinidis K.T."/>
            <person name="Eloe-Fadrosh E.A."/>
            <person name="Kyrpides N.C."/>
            <person name="Woyke T."/>
        </authorList>
    </citation>
    <scope>NUCLEOTIDE SEQUENCE</scope>
    <source>
        <strain evidence="2">GVMAG-S-1103017-68</strain>
    </source>
</reference>